<proteinExistence type="predicted"/>
<protein>
    <submittedName>
        <fullName evidence="2">Uncharacterized protein</fullName>
    </submittedName>
</protein>
<dbReference type="InParanoid" id="A0A2P5I605"/>
<comment type="caution">
    <text evidence="2">The sequence shown here is derived from an EMBL/GenBank/DDBJ whole genome shotgun (WGS) entry which is preliminary data.</text>
</comment>
<dbReference type="EMBL" id="MAVT02000232">
    <property type="protein sequence ID" value="POS77887.1"/>
    <property type="molecule type" value="Genomic_DNA"/>
</dbReference>
<dbReference type="Proteomes" id="UP000094444">
    <property type="component" value="Unassembled WGS sequence"/>
</dbReference>
<feature type="region of interest" description="Disordered" evidence="1">
    <location>
        <begin position="18"/>
        <end position="37"/>
    </location>
</feature>
<reference evidence="2" key="1">
    <citation type="submission" date="2017-09" db="EMBL/GenBank/DDBJ databases">
        <title>Polyketide synthases of a Diaporthe helianthi virulent isolate.</title>
        <authorList>
            <person name="Baroncelli R."/>
        </authorList>
    </citation>
    <scope>NUCLEOTIDE SEQUENCE [LARGE SCALE GENOMIC DNA]</scope>
    <source>
        <strain evidence="2">7/96</strain>
    </source>
</reference>
<name>A0A2P5I605_DIAHE</name>
<organism evidence="2 3">
    <name type="scientific">Diaporthe helianthi</name>
    <dbReference type="NCBI Taxonomy" id="158607"/>
    <lineage>
        <taxon>Eukaryota</taxon>
        <taxon>Fungi</taxon>
        <taxon>Dikarya</taxon>
        <taxon>Ascomycota</taxon>
        <taxon>Pezizomycotina</taxon>
        <taxon>Sordariomycetes</taxon>
        <taxon>Sordariomycetidae</taxon>
        <taxon>Diaporthales</taxon>
        <taxon>Diaporthaceae</taxon>
        <taxon>Diaporthe</taxon>
    </lineage>
</organism>
<dbReference type="AlphaFoldDB" id="A0A2P5I605"/>
<evidence type="ECO:0000313" key="3">
    <source>
        <dbReference type="Proteomes" id="UP000094444"/>
    </source>
</evidence>
<keyword evidence="3" id="KW-1185">Reference proteome</keyword>
<gene>
    <name evidence="2" type="ORF">DHEL01_v203726</name>
</gene>
<sequence length="104" mass="11187">MRFEAVYIECAHSLATAPTSSRKVGAEQDERGRRKRQEGCLTNGVTLADTCYLGSRNDKHTAQAGALSSELWALGSGLWASHVHISRASLGGQSAPSRRWAMGV</sequence>
<accession>A0A2P5I605</accession>
<evidence type="ECO:0000313" key="2">
    <source>
        <dbReference type="EMBL" id="POS77887.1"/>
    </source>
</evidence>
<evidence type="ECO:0000256" key="1">
    <source>
        <dbReference type="SAM" id="MobiDB-lite"/>
    </source>
</evidence>